<name>Q54WH0_DICDI</name>
<feature type="domain" description="TNase-like" evidence="19">
    <location>
        <begin position="17"/>
        <end position="163"/>
    </location>
</feature>
<evidence type="ECO:0000259" key="18">
    <source>
        <dbReference type="PROSITE" id="PS50304"/>
    </source>
</evidence>
<feature type="domain" description="TNase-like" evidence="19">
    <location>
        <begin position="350"/>
        <end position="498"/>
    </location>
</feature>
<evidence type="ECO:0000313" key="21">
    <source>
        <dbReference type="Proteomes" id="UP000002195"/>
    </source>
</evidence>
<dbReference type="Pfam" id="PF00565">
    <property type="entry name" value="SNase"/>
    <property type="match status" value="4"/>
</dbReference>
<feature type="domain" description="TNase-like" evidence="19">
    <location>
        <begin position="531"/>
        <end position="658"/>
    </location>
</feature>
<feature type="compositionally biased region" description="Basic residues" evidence="17">
    <location>
        <begin position="908"/>
        <end position="921"/>
    </location>
</feature>
<dbReference type="FunCoup" id="Q54WH0">
    <property type="interactions" value="1035"/>
</dbReference>
<evidence type="ECO:0000256" key="13">
    <source>
        <dbReference type="ARBA" id="ARBA00062119"/>
    </source>
</evidence>
<keyword evidence="8" id="KW-0221">Differentiation</keyword>
<dbReference type="GO" id="GO:0005634">
    <property type="term" value="C:nucleus"/>
    <property type="evidence" value="ECO:0000318"/>
    <property type="project" value="GO_Central"/>
</dbReference>
<dbReference type="SUPFAM" id="SSF50199">
    <property type="entry name" value="Staphylococcal nuclease"/>
    <property type="match status" value="5"/>
</dbReference>
<keyword evidence="11" id="KW-0539">Nucleus</keyword>
<evidence type="ECO:0000256" key="11">
    <source>
        <dbReference type="ARBA" id="ARBA00023242"/>
    </source>
</evidence>
<dbReference type="STRING" id="44689.Q54WH0"/>
<comment type="subcellular location">
    <subcellularLocation>
        <location evidence="2 15">Cytoplasm</location>
    </subcellularLocation>
    <subcellularLocation>
        <location evidence="1">Nucleus</location>
    </subcellularLocation>
</comment>
<keyword evidence="7" id="KW-0863">Zinc-finger</keyword>
<keyword evidence="4 15" id="KW-0963">Cytoplasm</keyword>
<evidence type="ECO:0000256" key="6">
    <source>
        <dbReference type="ARBA" id="ARBA00022737"/>
    </source>
</evidence>
<proteinExistence type="predicted"/>
<dbReference type="dictyBase" id="DDB_G0279659">
    <property type="gene designation" value="snd1"/>
</dbReference>
<dbReference type="Gene3D" id="2.40.50.90">
    <property type="match status" value="5"/>
</dbReference>
<evidence type="ECO:0000256" key="5">
    <source>
        <dbReference type="ARBA" id="ARBA00022723"/>
    </source>
</evidence>
<dbReference type="PhylomeDB" id="Q54WH0"/>
<dbReference type="InterPro" id="IPR035437">
    <property type="entry name" value="SNase_OB-fold_sf"/>
</dbReference>
<dbReference type="AlphaFoldDB" id="Q54WH0"/>
<dbReference type="GO" id="GO:0031332">
    <property type="term" value="C:RNAi effector complex"/>
    <property type="evidence" value="ECO:0007669"/>
    <property type="project" value="InterPro"/>
</dbReference>
<evidence type="ECO:0000256" key="2">
    <source>
        <dbReference type="ARBA" id="ARBA00004496"/>
    </source>
</evidence>
<comment type="function">
    <text evidence="12">Seems to be involved in regulation of transcriptional activity of MYC. In vitro, inhibits DNA-binding activity of Mad-MAX heterodimers. Can recruit Mad transcriptional repressors (MXD1, MXD3, MXD4 and MXI1) to the cytoplasm. May be involved in spermiogenesis.</text>
</comment>
<dbReference type="PANTHER" id="PTHR12302">
    <property type="entry name" value="EBNA2 BINDING PROTEIN P100"/>
    <property type="match status" value="1"/>
</dbReference>
<evidence type="ECO:0000256" key="4">
    <source>
        <dbReference type="ARBA" id="ARBA00022490"/>
    </source>
</evidence>
<dbReference type="GO" id="GO:0004518">
    <property type="term" value="F:nuclease activity"/>
    <property type="evidence" value="ECO:0000318"/>
    <property type="project" value="GO_Central"/>
</dbReference>
<evidence type="ECO:0000313" key="20">
    <source>
        <dbReference type="EMBL" id="EAL67604.1"/>
    </source>
</evidence>
<dbReference type="PaxDb" id="44689-DDB0231754"/>
<dbReference type="EMBL" id="AAFI02000032">
    <property type="protein sequence ID" value="EAL67604.1"/>
    <property type="molecule type" value="Genomic_DNA"/>
</dbReference>
<dbReference type="GO" id="GO:0031047">
    <property type="term" value="P:regulatory ncRNA-mediated gene silencing"/>
    <property type="evidence" value="ECO:0007669"/>
    <property type="project" value="UniProtKB-UniRule"/>
</dbReference>
<dbReference type="VEuPathDB" id="AmoebaDB:DDB_G0279659"/>
<dbReference type="RefSeq" id="XP_641583.1">
    <property type="nucleotide sequence ID" value="XM_636491.1"/>
</dbReference>
<dbReference type="PROSITE" id="PS50304">
    <property type="entry name" value="TUDOR"/>
    <property type="match status" value="1"/>
</dbReference>
<keyword evidence="5" id="KW-0479">Metal-binding</keyword>
<feature type="region of interest" description="Disordered" evidence="17">
    <location>
        <begin position="326"/>
        <end position="355"/>
    </location>
</feature>
<dbReference type="PROSITE" id="PS50830">
    <property type="entry name" value="TNASE_3"/>
    <property type="match status" value="4"/>
</dbReference>
<evidence type="ECO:0000256" key="17">
    <source>
        <dbReference type="SAM" id="MobiDB-lite"/>
    </source>
</evidence>
<evidence type="ECO:0000256" key="3">
    <source>
        <dbReference type="ARBA" id="ARBA00022473"/>
    </source>
</evidence>
<evidence type="ECO:0000256" key="8">
    <source>
        <dbReference type="ARBA" id="ARBA00022782"/>
    </source>
</evidence>
<dbReference type="SUPFAM" id="SSF63748">
    <property type="entry name" value="Tudor/PWWP/MBT"/>
    <property type="match status" value="1"/>
</dbReference>
<dbReference type="SMR" id="Q54WH0"/>
<comment type="caution">
    <text evidence="20">The sequence shown here is derived from an EMBL/GenBank/DDBJ whole genome shotgun (WGS) entry which is preliminary data.</text>
</comment>
<feature type="region of interest" description="Disordered" evidence="17">
    <location>
        <begin position="895"/>
        <end position="921"/>
    </location>
</feature>
<evidence type="ECO:0000259" key="19">
    <source>
        <dbReference type="PROSITE" id="PS50830"/>
    </source>
</evidence>
<dbReference type="InterPro" id="IPR002999">
    <property type="entry name" value="Tudor"/>
</dbReference>
<dbReference type="GeneID" id="8622157"/>
<keyword evidence="10" id="KW-0744">Spermatogenesis</keyword>
<accession>Q54WH0</accession>
<evidence type="ECO:0000256" key="9">
    <source>
        <dbReference type="ARBA" id="ARBA00022833"/>
    </source>
</evidence>
<dbReference type="SMART" id="SM00318">
    <property type="entry name" value="SNc"/>
    <property type="match status" value="4"/>
</dbReference>
<dbReference type="Pfam" id="PF00567">
    <property type="entry name" value="TUDOR"/>
    <property type="match status" value="1"/>
</dbReference>
<dbReference type="GO" id="GO:0005829">
    <property type="term" value="C:cytosol"/>
    <property type="evidence" value="ECO:0000318"/>
    <property type="project" value="GO_Central"/>
</dbReference>
<dbReference type="InterPro" id="IPR016685">
    <property type="entry name" value="Silence_cplx_Nase-comp_TudorSN"/>
</dbReference>
<dbReference type="GO" id="GO:0003723">
    <property type="term" value="F:RNA binding"/>
    <property type="evidence" value="ECO:0000318"/>
    <property type="project" value="GO_Central"/>
</dbReference>
<dbReference type="GO" id="GO:0008270">
    <property type="term" value="F:zinc ion binding"/>
    <property type="evidence" value="ECO:0007669"/>
    <property type="project" value="UniProtKB-KW"/>
</dbReference>
<dbReference type="OMA" id="ARCADHH"/>
<feature type="domain" description="TNase-like" evidence="19">
    <location>
        <begin position="190"/>
        <end position="327"/>
    </location>
</feature>
<keyword evidence="3" id="KW-0217">Developmental protein</keyword>
<dbReference type="Proteomes" id="UP000002195">
    <property type="component" value="Unassembled WGS sequence"/>
</dbReference>
<dbReference type="FunFam" id="2.30.30.140:FF:000114">
    <property type="entry name" value="RING finger protein 17"/>
    <property type="match status" value="1"/>
</dbReference>
<dbReference type="InterPro" id="IPR016071">
    <property type="entry name" value="Staphylococal_nuclease_OB-fold"/>
</dbReference>
<feature type="compositionally biased region" description="Low complexity" evidence="17">
    <location>
        <begin position="328"/>
        <end position="344"/>
    </location>
</feature>
<dbReference type="GO" id="GO:0030154">
    <property type="term" value="P:cell differentiation"/>
    <property type="evidence" value="ECO:0007669"/>
    <property type="project" value="UniProtKB-KW"/>
</dbReference>
<dbReference type="HOGENOM" id="CLU_005966_1_0_1"/>
<dbReference type="GO" id="GO:0006402">
    <property type="term" value="P:mRNA catabolic process"/>
    <property type="evidence" value="ECO:0000318"/>
    <property type="project" value="GO_Central"/>
</dbReference>
<keyword evidence="9" id="KW-0862">Zinc</keyword>
<evidence type="ECO:0000256" key="10">
    <source>
        <dbReference type="ARBA" id="ARBA00022871"/>
    </source>
</evidence>
<comment type="subunit">
    <text evidence="13">Interacts with MXD1, MXD3, MXD4, MXI1 and PIWIL1. Self-associates.</text>
</comment>
<feature type="coiled-coil region" evidence="16">
    <location>
        <begin position="664"/>
        <end position="722"/>
    </location>
</feature>
<dbReference type="GO" id="GO:0007283">
    <property type="term" value="P:spermatogenesis"/>
    <property type="evidence" value="ECO:0007669"/>
    <property type="project" value="UniProtKB-KW"/>
</dbReference>
<protein>
    <recommendedName>
        <fullName evidence="14">RING finger protein 17</fullName>
    </recommendedName>
</protein>
<organism evidence="20 21">
    <name type="scientific">Dictyostelium discoideum</name>
    <name type="common">Social amoeba</name>
    <dbReference type="NCBI Taxonomy" id="44689"/>
    <lineage>
        <taxon>Eukaryota</taxon>
        <taxon>Amoebozoa</taxon>
        <taxon>Evosea</taxon>
        <taxon>Eumycetozoa</taxon>
        <taxon>Dictyostelia</taxon>
        <taxon>Dictyosteliales</taxon>
        <taxon>Dictyosteliaceae</taxon>
        <taxon>Dictyostelium</taxon>
    </lineage>
</organism>
<dbReference type="PANTHER" id="PTHR12302:SF2">
    <property type="entry name" value="STAPHYLOCOCCAL NUCLEASE DOMAIN-CONTAINING PROTEIN 1"/>
    <property type="match status" value="1"/>
</dbReference>
<dbReference type="KEGG" id="ddi:DDB_G0279659"/>
<evidence type="ECO:0000256" key="16">
    <source>
        <dbReference type="SAM" id="Coils"/>
    </source>
</evidence>
<reference evidence="20 21" key="1">
    <citation type="journal article" date="2005" name="Nature">
        <title>The genome of the social amoeba Dictyostelium discoideum.</title>
        <authorList>
            <consortium name="The Dictyostelium discoideum Sequencing Consortium"/>
            <person name="Eichinger L."/>
            <person name="Pachebat J.A."/>
            <person name="Glockner G."/>
            <person name="Rajandream M.A."/>
            <person name="Sucgang R."/>
            <person name="Berriman M."/>
            <person name="Song J."/>
            <person name="Olsen R."/>
            <person name="Szafranski K."/>
            <person name="Xu Q."/>
            <person name="Tunggal B."/>
            <person name="Kummerfeld S."/>
            <person name="Madera M."/>
            <person name="Konfortov B.A."/>
            <person name="Rivero F."/>
            <person name="Bankier A.T."/>
            <person name="Lehmann R."/>
            <person name="Hamlin N."/>
            <person name="Davies R."/>
            <person name="Gaudet P."/>
            <person name="Fey P."/>
            <person name="Pilcher K."/>
            <person name="Chen G."/>
            <person name="Saunders D."/>
            <person name="Sodergren E."/>
            <person name="Davis P."/>
            <person name="Kerhornou A."/>
            <person name="Nie X."/>
            <person name="Hall N."/>
            <person name="Anjard C."/>
            <person name="Hemphill L."/>
            <person name="Bason N."/>
            <person name="Farbrother P."/>
            <person name="Desany B."/>
            <person name="Just E."/>
            <person name="Morio T."/>
            <person name="Rost R."/>
            <person name="Churcher C."/>
            <person name="Cooper J."/>
            <person name="Haydock S."/>
            <person name="van Driessche N."/>
            <person name="Cronin A."/>
            <person name="Goodhead I."/>
            <person name="Muzny D."/>
            <person name="Mourier T."/>
            <person name="Pain A."/>
            <person name="Lu M."/>
            <person name="Harper D."/>
            <person name="Lindsay R."/>
            <person name="Hauser H."/>
            <person name="James K."/>
            <person name="Quiles M."/>
            <person name="Madan Babu M."/>
            <person name="Saito T."/>
            <person name="Buchrieser C."/>
            <person name="Wardroper A."/>
            <person name="Felder M."/>
            <person name="Thangavelu M."/>
            <person name="Johnson D."/>
            <person name="Knights A."/>
            <person name="Loulseged H."/>
            <person name="Mungall K."/>
            <person name="Oliver K."/>
            <person name="Price C."/>
            <person name="Quail M.A."/>
            <person name="Urushihara H."/>
            <person name="Hernandez J."/>
            <person name="Rabbinowitsch E."/>
            <person name="Steffen D."/>
            <person name="Sanders M."/>
            <person name="Ma J."/>
            <person name="Kohara Y."/>
            <person name="Sharp S."/>
            <person name="Simmonds M."/>
            <person name="Spiegler S."/>
            <person name="Tivey A."/>
            <person name="Sugano S."/>
            <person name="White B."/>
            <person name="Walker D."/>
            <person name="Woodward J."/>
            <person name="Winckler T."/>
            <person name="Tanaka Y."/>
            <person name="Shaulsky G."/>
            <person name="Schleicher M."/>
            <person name="Weinstock G."/>
            <person name="Rosenthal A."/>
            <person name="Cox E.C."/>
            <person name="Chisholm R.L."/>
            <person name="Gibbs R."/>
            <person name="Loomis W.F."/>
            <person name="Platzer M."/>
            <person name="Kay R.R."/>
            <person name="Williams J."/>
            <person name="Dear P.H."/>
            <person name="Noegel A.A."/>
            <person name="Barrell B."/>
            <person name="Kuspa A."/>
        </authorList>
    </citation>
    <scope>NUCLEOTIDE SEQUENCE [LARGE SCALE GENOMIC DNA]</scope>
    <source>
        <strain evidence="20 21">AX4</strain>
    </source>
</reference>
<dbReference type="PIRSF" id="PIRSF017179">
    <property type="entry name" value="RISC-Tudor-SN"/>
    <property type="match status" value="1"/>
</dbReference>
<evidence type="ECO:0000256" key="1">
    <source>
        <dbReference type="ARBA" id="ARBA00004123"/>
    </source>
</evidence>
<gene>
    <name evidence="20" type="primary">snd1</name>
    <name evidence="20" type="ORF">DDB_G0279659</name>
</gene>
<dbReference type="Gene3D" id="2.30.30.140">
    <property type="match status" value="1"/>
</dbReference>
<dbReference type="InParanoid" id="Q54WH0"/>
<dbReference type="FunFam" id="2.40.50.90:FF:000091">
    <property type="entry name" value="Uncharacterized protein"/>
    <property type="match status" value="1"/>
</dbReference>
<sequence>MTDTQSNVPQSQIQPQVPTIGVVRAVNSGDSLVIQDLKTADSPKVEYSLSHLTVPRLGYHGSNDKPPTKDLPFAWESREFLRSKCIGKKVQFFTDYTAPTGKKFISVYLYDDLENSLNKQMIEEGWASLYRSTTGKENKKPEYLNLIQLESEAISKELGIHNKNPIAITNSIRPIHTINSFDLFNKLKGKQLTAVVEQVRNAASYRVTITPSFHTFLIQLSGVQCPGYKKDNNNQMQPEPFALEAESFISKNLLHRDVQLTLDTFDKQGNLFGTIKCADRDVACELLKNGLGTYVPWSGATRSAPDQMLLKQAEETAKGQGIRVWYQSPSSSSTSSSSSSSSSSNEPYPKEIDGKVIDIGNNGTVGILSENDRKEYKVTLASIRVPNFTKPSEKEDKDSKFERYYAYEAKEWLRKRLIGQKVIAKLEFIRPAIASSNLPEKPYYSVFLGKGNVSLGLVEAGLARLTEHKGADNRAIDYEALITAENKAKKKHSGLYSNKDSAPSFNVNDVSSEDKNLKAKAQKLLPHIRGIVLPAVVDYVFSAQRVKLFIEKESCMINFTMSGVRAPRRDENEELSNQALGFSREHLHQHDVHIQIEDIDKGGNFIGTLMVGNKNFALSLVEMGFASIYDPMNRLNDYQRFEDAENKAKSSRLNLWKNYDPEEEQRVANQKAAAEEERKQQQKAETGEAYIRAVVSPTEVYLQFANNKTKDIESQLASLEINNEDSTIVAMPKVGDIVKFKSQHDKKWHRSKITSIADGKINVNLIDLGERESFPQSQSSTLIRNINHKLQSLPSLVTLVKLASCKNPSNDDIYNDAMDFMEKEFLDLKVGVNIIRDIDGTQHVLLSDNAGIINGELVRNGLVSVDRSTKLPSIQQLQDEEQKAKSKRLGVWRFGDIDSDDEDDKPRSNFKGKGGKPISKK</sequence>
<evidence type="ECO:0000256" key="14">
    <source>
        <dbReference type="ARBA" id="ARBA00072636"/>
    </source>
</evidence>
<evidence type="ECO:0000256" key="7">
    <source>
        <dbReference type="ARBA" id="ARBA00022771"/>
    </source>
</evidence>
<dbReference type="eggNOG" id="KOG2039">
    <property type="taxonomic scope" value="Eukaryota"/>
</dbReference>
<feature type="domain" description="Tudor" evidence="18">
    <location>
        <begin position="731"/>
        <end position="789"/>
    </location>
</feature>
<keyword evidence="16" id="KW-0175">Coiled coil</keyword>
<keyword evidence="6" id="KW-0677">Repeat</keyword>
<evidence type="ECO:0000256" key="15">
    <source>
        <dbReference type="PIRNR" id="PIRNR017179"/>
    </source>
</evidence>
<evidence type="ECO:0000256" key="12">
    <source>
        <dbReference type="ARBA" id="ARBA00057086"/>
    </source>
</evidence>
<keyword evidence="21" id="KW-1185">Reference proteome</keyword>